<organism evidence="1 2">
    <name type="scientific">Mucilaginibacter sabulilitoris</name>
    <dbReference type="NCBI Taxonomy" id="1173583"/>
    <lineage>
        <taxon>Bacteria</taxon>
        <taxon>Pseudomonadati</taxon>
        <taxon>Bacteroidota</taxon>
        <taxon>Sphingobacteriia</taxon>
        <taxon>Sphingobacteriales</taxon>
        <taxon>Sphingobacteriaceae</taxon>
        <taxon>Mucilaginibacter</taxon>
    </lineage>
</organism>
<dbReference type="Proteomes" id="UP001324380">
    <property type="component" value="Chromosome"/>
</dbReference>
<proteinExistence type="predicted"/>
<gene>
    <name evidence="1" type="ORF">SNE25_08450</name>
</gene>
<evidence type="ECO:0000313" key="2">
    <source>
        <dbReference type="Proteomes" id="UP001324380"/>
    </source>
</evidence>
<dbReference type="RefSeq" id="WP_321564659.1">
    <property type="nucleotide sequence ID" value="NZ_CP139558.1"/>
</dbReference>
<keyword evidence="2" id="KW-1185">Reference proteome</keyword>
<evidence type="ECO:0000313" key="1">
    <source>
        <dbReference type="EMBL" id="WPU95551.1"/>
    </source>
</evidence>
<accession>A0ABZ0TRK2</accession>
<sequence>MPDNSTLLAVSAFSGLAGATLTQALSGLFTYVSDKRKYDNEVKNQYRSKKIEIAESYYFMTGETMAILKKNINYRKNRNDARSESSLKFLNEEIKKVDTHLQKLNEENWKHNLIGLYFDVTLSRNDIIAVNTMTHLLFLKNLDIADRLMKAEGEEKEGLYGLYNQSIFDLCGQYEAIYEILGNDMNLVKRELQDSFRSSQPSSRLNFR</sequence>
<protein>
    <submittedName>
        <fullName evidence="1">Uncharacterized protein</fullName>
    </submittedName>
</protein>
<name>A0ABZ0TRK2_9SPHI</name>
<dbReference type="EMBL" id="CP139558">
    <property type="protein sequence ID" value="WPU95551.1"/>
    <property type="molecule type" value="Genomic_DNA"/>
</dbReference>
<reference evidence="1 2" key="1">
    <citation type="submission" date="2023-11" db="EMBL/GenBank/DDBJ databases">
        <title>Analysis of the Genomes of Mucilaginibacter gossypii cycad 4 and M. sabulilitoris SNA2: microbes with the potential for plant growth promotion.</title>
        <authorList>
            <person name="Hirsch A.M."/>
            <person name="Humm E."/>
            <person name="Rubbi M."/>
            <person name="Del Vecchio G."/>
            <person name="Ha S.M."/>
            <person name="Pellegrini M."/>
            <person name="Gunsalus R.P."/>
        </authorList>
    </citation>
    <scope>NUCLEOTIDE SEQUENCE [LARGE SCALE GENOMIC DNA]</scope>
    <source>
        <strain evidence="1 2">SNA2</strain>
    </source>
</reference>